<dbReference type="InterPro" id="IPR019539">
    <property type="entry name" value="GalKase_N"/>
</dbReference>
<dbReference type="SUPFAM" id="SSF54211">
    <property type="entry name" value="Ribosomal protein S5 domain 2-like"/>
    <property type="match status" value="1"/>
</dbReference>
<gene>
    <name evidence="4" type="ORF">AB205_0059410</name>
</gene>
<dbReference type="PANTHER" id="PTHR10457">
    <property type="entry name" value="MEVALONATE KINASE/GALACTOKINASE"/>
    <property type="match status" value="1"/>
</dbReference>
<evidence type="ECO:0000313" key="4">
    <source>
        <dbReference type="EMBL" id="PIO40778.1"/>
    </source>
</evidence>
<dbReference type="OrthoDB" id="275179at2759"/>
<evidence type="ECO:0000256" key="2">
    <source>
        <dbReference type="ARBA" id="ARBA00022840"/>
    </source>
</evidence>
<dbReference type="GO" id="GO:0006012">
    <property type="term" value="P:galactose metabolic process"/>
    <property type="evidence" value="ECO:0007669"/>
    <property type="project" value="InterPro"/>
</dbReference>
<keyword evidence="1" id="KW-0547">Nucleotide-binding</keyword>
<dbReference type="InterPro" id="IPR000705">
    <property type="entry name" value="Galactokinase"/>
</dbReference>
<feature type="non-terminal residue" evidence="4">
    <location>
        <position position="110"/>
    </location>
</feature>
<dbReference type="InterPro" id="IPR020568">
    <property type="entry name" value="Ribosomal_Su5_D2-typ_SF"/>
</dbReference>
<reference evidence="4" key="1">
    <citation type="submission" date="2017-08" db="EMBL/GenBank/DDBJ databases">
        <title>Assembly of the North American Bullfrog Genome.</title>
        <authorList>
            <person name="Warren R.L."/>
            <person name="Vandervalk B.P."/>
            <person name="Kucuk E."/>
            <person name="Birol I."/>
            <person name="Helbing C."/>
            <person name="Pandoh P."/>
            <person name="Behsaz B."/>
            <person name="Mohamadi H."/>
            <person name="Chu J."/>
            <person name="Jackman S."/>
            <person name="Hammond S.A."/>
            <person name="Veldhoen N."/>
            <person name="Kirk H."/>
            <person name="Zhao Y."/>
            <person name="Coope R."/>
            <person name="Pleasance S."/>
            <person name="Moore R."/>
            <person name="Holt R."/>
        </authorList>
    </citation>
    <scope>NUCLEOTIDE SEQUENCE</scope>
    <source>
        <strain evidence="4">Bruno</strain>
        <tissue evidence="4">Liver</tissue>
    </source>
</reference>
<organism evidence="4">
    <name type="scientific">Aquarana catesbeiana</name>
    <name type="common">American bullfrog</name>
    <name type="synonym">Rana catesbeiana</name>
    <dbReference type="NCBI Taxonomy" id="8400"/>
    <lineage>
        <taxon>Eukaryota</taxon>
        <taxon>Metazoa</taxon>
        <taxon>Chordata</taxon>
        <taxon>Craniata</taxon>
        <taxon>Vertebrata</taxon>
        <taxon>Euteleostomi</taxon>
        <taxon>Amphibia</taxon>
        <taxon>Batrachia</taxon>
        <taxon>Anura</taxon>
        <taxon>Neobatrachia</taxon>
        <taxon>Ranoidea</taxon>
        <taxon>Ranidae</taxon>
        <taxon>Aquarana</taxon>
    </lineage>
</organism>
<protein>
    <recommendedName>
        <fullName evidence="3">Galactokinase N-terminal domain-containing protein</fullName>
    </recommendedName>
</protein>
<dbReference type="AlphaFoldDB" id="A0A2G9SKZ7"/>
<dbReference type="PRINTS" id="PR00473">
    <property type="entry name" value="GALCTOKINASE"/>
</dbReference>
<proteinExistence type="predicted"/>
<name>A0A2G9SKZ7_AQUCT</name>
<dbReference type="Pfam" id="PF10509">
    <property type="entry name" value="GalKase_gal_bdg"/>
    <property type="match status" value="1"/>
</dbReference>
<dbReference type="InterPro" id="IPR014721">
    <property type="entry name" value="Ribsml_uS5_D2-typ_fold_subgr"/>
</dbReference>
<dbReference type="PANTHER" id="PTHR10457:SF7">
    <property type="entry name" value="GALACTOKINASE-RELATED"/>
    <property type="match status" value="1"/>
</dbReference>
<dbReference type="GO" id="GO:0004335">
    <property type="term" value="F:galactokinase activity"/>
    <property type="evidence" value="ECO:0007669"/>
    <property type="project" value="InterPro"/>
</dbReference>
<dbReference type="EMBL" id="KV923882">
    <property type="protein sequence ID" value="PIO40778.1"/>
    <property type="molecule type" value="Genomic_DNA"/>
</dbReference>
<dbReference type="Gene3D" id="3.30.230.10">
    <property type="match status" value="1"/>
</dbReference>
<keyword evidence="2" id="KW-0067">ATP-binding</keyword>
<evidence type="ECO:0000256" key="1">
    <source>
        <dbReference type="ARBA" id="ARBA00022741"/>
    </source>
</evidence>
<dbReference type="GO" id="GO:0005829">
    <property type="term" value="C:cytosol"/>
    <property type="evidence" value="ECO:0007669"/>
    <property type="project" value="TreeGrafter"/>
</dbReference>
<feature type="domain" description="Galactokinase N-terminal" evidence="3">
    <location>
        <begin position="12"/>
        <end position="59"/>
    </location>
</feature>
<dbReference type="GO" id="GO:0005524">
    <property type="term" value="F:ATP binding"/>
    <property type="evidence" value="ECO:0007669"/>
    <property type="project" value="UniProtKB-KW"/>
</dbReference>
<accession>A0A2G9SKZ7</accession>
<dbReference type="PROSITE" id="PS00106">
    <property type="entry name" value="GALACTOKINASE"/>
    <property type="match status" value="1"/>
</dbReference>
<evidence type="ECO:0000259" key="3">
    <source>
        <dbReference type="Pfam" id="PF10509"/>
    </source>
</evidence>
<sequence>MSVPEEKARRVFSEKFGGDPEIAVFSPGRVNLIGEHTDYNAGYVLPMALPLITVIVGSRRDDEKICLVTTAEGADEPHKVEFVAPSRDNPLVPGTPKWANYPKGVIQHYR</sequence>
<dbReference type="InterPro" id="IPR019741">
    <property type="entry name" value="Galactokinase_CS"/>
</dbReference>